<keyword evidence="3" id="KW-1185">Reference proteome</keyword>
<evidence type="ECO:0000313" key="2">
    <source>
        <dbReference type="EMBL" id="ACY17562.1"/>
    </source>
</evidence>
<reference evidence="2 3" key="1">
    <citation type="journal article" date="2010" name="Stand. Genomic Sci.">
        <title>Complete genome sequence of Haliangium ochraceum type strain (SMP-2).</title>
        <authorList>
            <consortium name="US DOE Joint Genome Institute (JGI-PGF)"/>
            <person name="Ivanova N."/>
            <person name="Daum C."/>
            <person name="Lang E."/>
            <person name="Abt B."/>
            <person name="Kopitz M."/>
            <person name="Saunders E."/>
            <person name="Lapidus A."/>
            <person name="Lucas S."/>
            <person name="Glavina Del Rio T."/>
            <person name="Nolan M."/>
            <person name="Tice H."/>
            <person name="Copeland A."/>
            <person name="Cheng J.F."/>
            <person name="Chen F."/>
            <person name="Bruce D."/>
            <person name="Goodwin L."/>
            <person name="Pitluck S."/>
            <person name="Mavromatis K."/>
            <person name="Pati A."/>
            <person name="Mikhailova N."/>
            <person name="Chen A."/>
            <person name="Palaniappan K."/>
            <person name="Land M."/>
            <person name="Hauser L."/>
            <person name="Chang Y.J."/>
            <person name="Jeffries C.D."/>
            <person name="Detter J.C."/>
            <person name="Brettin T."/>
            <person name="Rohde M."/>
            <person name="Goker M."/>
            <person name="Bristow J."/>
            <person name="Markowitz V."/>
            <person name="Eisen J.A."/>
            <person name="Hugenholtz P."/>
            <person name="Kyrpides N.C."/>
            <person name="Klenk H.P."/>
        </authorList>
    </citation>
    <scope>NUCLEOTIDE SEQUENCE [LARGE SCALE GENOMIC DNA]</scope>
    <source>
        <strain evidence="3">DSM 14365 / CIP 107738 / JCM 11303 / AJ 13395 / SMP-2</strain>
    </source>
</reference>
<dbReference type="STRING" id="502025.Hoch_5074"/>
<dbReference type="OrthoDB" id="4349922at2"/>
<feature type="domain" description="BioF2-like acetyltransferase" evidence="1">
    <location>
        <begin position="166"/>
        <end position="316"/>
    </location>
</feature>
<dbReference type="RefSeq" id="WP_012830154.1">
    <property type="nucleotide sequence ID" value="NC_013440.1"/>
</dbReference>
<dbReference type="InterPro" id="IPR016181">
    <property type="entry name" value="Acyl_CoA_acyltransferase"/>
</dbReference>
<dbReference type="EMBL" id="CP001804">
    <property type="protein sequence ID" value="ACY17562.1"/>
    <property type="molecule type" value="Genomic_DNA"/>
</dbReference>
<dbReference type="Pfam" id="PF13480">
    <property type="entry name" value="Acetyltransf_6"/>
    <property type="match status" value="1"/>
</dbReference>
<protein>
    <recommendedName>
        <fullName evidence="1">BioF2-like acetyltransferase domain-containing protein</fullName>
    </recommendedName>
</protein>
<accession>D0LVK1</accession>
<proteinExistence type="predicted"/>
<gene>
    <name evidence="2" type="ordered locus">Hoch_5074</name>
</gene>
<organism evidence="2 3">
    <name type="scientific">Haliangium ochraceum (strain DSM 14365 / JCM 11303 / SMP-2)</name>
    <dbReference type="NCBI Taxonomy" id="502025"/>
    <lineage>
        <taxon>Bacteria</taxon>
        <taxon>Pseudomonadati</taxon>
        <taxon>Myxococcota</taxon>
        <taxon>Polyangia</taxon>
        <taxon>Haliangiales</taxon>
        <taxon>Kofleriaceae</taxon>
        <taxon>Haliangium</taxon>
    </lineage>
</organism>
<dbReference type="HOGENOM" id="CLU_721147_0_0_7"/>
<dbReference type="Proteomes" id="UP000001880">
    <property type="component" value="Chromosome"/>
</dbReference>
<dbReference type="eggNOG" id="COG5653">
    <property type="taxonomic scope" value="Bacteria"/>
</dbReference>
<sequence length="383" mass="43413">MIECIDTIADFRELRADWDALYEAAGSSNPFLTHAWLTPLLTHICPQFAVLVSRPAPGAPLDAAAVFDTHEAGTWCYLSSHSYRPGILHTPGHSMPLRPFLSYIALHQRQVERLVLDRCDDSAEFRAQLDSNLGPLSFLWTPDAPSVSRIIRCESSLDAYLDSCPSKVRGNIRRKMRRLDKDRPDVVFEELPRSAGRVGALGVIEQVELDSWKAEAETAIVSHENEQRFYGEVFELSTARTRGRLFQLRGDDGPMAFIIGVCHGDSFYALKTSYRAEHSRLSPGQLVFTYLIDYLTRHEPEVQHIELLGYDARWKRELSVVAREEQRYIIARPTPRGVAFALAKRHLVPALREAAERDPRVGRAYEMAKQLGRRLGRRESDAS</sequence>
<name>D0LVK1_HALO1</name>
<dbReference type="InterPro" id="IPR038740">
    <property type="entry name" value="BioF2-like_GNAT_dom"/>
</dbReference>
<evidence type="ECO:0000259" key="1">
    <source>
        <dbReference type="Pfam" id="PF13480"/>
    </source>
</evidence>
<dbReference type="SUPFAM" id="SSF55729">
    <property type="entry name" value="Acyl-CoA N-acyltransferases (Nat)"/>
    <property type="match status" value="1"/>
</dbReference>
<dbReference type="KEGG" id="hoh:Hoch_5074"/>
<evidence type="ECO:0000313" key="3">
    <source>
        <dbReference type="Proteomes" id="UP000001880"/>
    </source>
</evidence>
<dbReference type="AlphaFoldDB" id="D0LVK1"/>